<keyword evidence="3" id="KW-1185">Reference proteome</keyword>
<dbReference type="AlphaFoldDB" id="A0A4T0WYZ3"/>
<sequence length="187" mass="21448">MSKRNEIKEKERIQLQIQAQFNKLDQTVLSWLKPNEVKQSISENNEIANEFVNQVVVPNGKGLSFDDEGNEGGVTISAFLDSTDSRVKSKRKEQNARNDVVADVKRRRVLGTGNSSKSLRALSNKLRDDKRGRNIEKSTRPQEKFNMRNIIKKNESNVESSDDEDEDDVVVRRKSSQKVMVKNKRPF</sequence>
<dbReference type="Pfam" id="PF10863">
    <property type="entry name" value="NOP19"/>
    <property type="match status" value="1"/>
</dbReference>
<evidence type="ECO:0008006" key="4">
    <source>
        <dbReference type="Google" id="ProtNLM"/>
    </source>
</evidence>
<dbReference type="EMBL" id="SELW01000541">
    <property type="protein sequence ID" value="TID22539.1"/>
    <property type="molecule type" value="Genomic_DNA"/>
</dbReference>
<name>A0A4T0WYZ3_9ASCO</name>
<dbReference type="InterPro" id="IPR022592">
    <property type="entry name" value="Nucleolar_19"/>
</dbReference>
<comment type="caution">
    <text evidence="2">The sequence shown here is derived from an EMBL/GenBank/DDBJ whole genome shotgun (WGS) entry which is preliminary data.</text>
</comment>
<reference evidence="2 3" key="1">
    <citation type="journal article" date="2019" name="Front. Genet.">
        <title>Whole-Genome Sequencing of the Opportunistic Yeast Pathogen Candida inconspicua Uncovers Its Hybrid Origin.</title>
        <authorList>
            <person name="Mixao V."/>
            <person name="Hansen A.P."/>
            <person name="Saus E."/>
            <person name="Boekhout T."/>
            <person name="Lass-Florl C."/>
            <person name="Gabaldon T."/>
        </authorList>
    </citation>
    <scope>NUCLEOTIDE SEQUENCE [LARGE SCALE GENOMIC DNA]</scope>
    <source>
        <strain evidence="2 3">CBS 180</strain>
    </source>
</reference>
<dbReference type="STRING" id="52247.A0A4T0WYZ3"/>
<dbReference type="GO" id="GO:0042274">
    <property type="term" value="P:ribosomal small subunit biogenesis"/>
    <property type="evidence" value="ECO:0007669"/>
    <property type="project" value="InterPro"/>
</dbReference>
<evidence type="ECO:0000313" key="2">
    <source>
        <dbReference type="EMBL" id="TID22539.1"/>
    </source>
</evidence>
<feature type="compositionally biased region" description="Basic residues" evidence="1">
    <location>
        <begin position="172"/>
        <end position="187"/>
    </location>
</feature>
<dbReference type="Proteomes" id="UP000307173">
    <property type="component" value="Unassembled WGS sequence"/>
</dbReference>
<feature type="region of interest" description="Disordered" evidence="1">
    <location>
        <begin position="84"/>
        <end position="187"/>
    </location>
</feature>
<evidence type="ECO:0000256" key="1">
    <source>
        <dbReference type="SAM" id="MobiDB-lite"/>
    </source>
</evidence>
<dbReference type="OrthoDB" id="3996113at2759"/>
<protein>
    <recommendedName>
        <fullName evidence="4">Nucleolar protein 19</fullName>
    </recommendedName>
</protein>
<organism evidence="2 3">
    <name type="scientific">Pichia inconspicua</name>
    <dbReference type="NCBI Taxonomy" id="52247"/>
    <lineage>
        <taxon>Eukaryota</taxon>
        <taxon>Fungi</taxon>
        <taxon>Dikarya</taxon>
        <taxon>Ascomycota</taxon>
        <taxon>Saccharomycotina</taxon>
        <taxon>Pichiomycetes</taxon>
        <taxon>Pichiales</taxon>
        <taxon>Pichiaceae</taxon>
        <taxon>Pichia</taxon>
    </lineage>
</organism>
<proteinExistence type="predicted"/>
<feature type="compositionally biased region" description="Basic and acidic residues" evidence="1">
    <location>
        <begin position="84"/>
        <end position="104"/>
    </location>
</feature>
<accession>A0A4T0WYZ3</accession>
<dbReference type="GO" id="GO:0030686">
    <property type="term" value="C:90S preribosome"/>
    <property type="evidence" value="ECO:0007669"/>
    <property type="project" value="InterPro"/>
</dbReference>
<feature type="compositionally biased region" description="Basic and acidic residues" evidence="1">
    <location>
        <begin position="125"/>
        <end position="156"/>
    </location>
</feature>
<evidence type="ECO:0000313" key="3">
    <source>
        <dbReference type="Proteomes" id="UP000307173"/>
    </source>
</evidence>
<gene>
    <name evidence="2" type="ORF">CANINC_003314</name>
</gene>